<gene>
    <name evidence="2" type="ORF">PAAG_01211</name>
</gene>
<dbReference type="RefSeq" id="XP_002797352.2">
    <property type="nucleotide sequence ID" value="XM_002797306.2"/>
</dbReference>
<evidence type="ECO:0000313" key="2">
    <source>
        <dbReference type="EMBL" id="EEH38290.2"/>
    </source>
</evidence>
<accession>C1GRR6</accession>
<feature type="region of interest" description="Disordered" evidence="1">
    <location>
        <begin position="341"/>
        <end position="385"/>
    </location>
</feature>
<feature type="compositionally biased region" description="Basic and acidic residues" evidence="1">
    <location>
        <begin position="348"/>
        <end position="385"/>
    </location>
</feature>
<protein>
    <recommendedName>
        <fullName evidence="4">Cell division cycle protein 123</fullName>
    </recommendedName>
</protein>
<dbReference type="VEuPathDB" id="FungiDB:PAAG_01211"/>
<reference evidence="2 3" key="1">
    <citation type="journal article" date="2011" name="PLoS Genet.">
        <title>Comparative genomic analysis of human fungal pathogens causing paracoccidioidomycosis.</title>
        <authorList>
            <person name="Desjardins C.A."/>
            <person name="Champion M.D."/>
            <person name="Holder J.W."/>
            <person name="Muszewska A."/>
            <person name="Goldberg J."/>
            <person name="Bailao A.M."/>
            <person name="Brigido M.M."/>
            <person name="Ferreira M.E."/>
            <person name="Garcia A.M."/>
            <person name="Grynberg M."/>
            <person name="Gujja S."/>
            <person name="Heiman D.I."/>
            <person name="Henn M.R."/>
            <person name="Kodira C.D."/>
            <person name="Leon-Narvaez H."/>
            <person name="Longo L.V."/>
            <person name="Ma L.J."/>
            <person name="Malavazi I."/>
            <person name="Matsuo A.L."/>
            <person name="Morais F.V."/>
            <person name="Pereira M."/>
            <person name="Rodriguez-Brito S."/>
            <person name="Sakthikumar S."/>
            <person name="Salem-Izacc S.M."/>
            <person name="Sykes S.M."/>
            <person name="Teixeira M.M."/>
            <person name="Vallejo M.C."/>
            <person name="Walter M.E."/>
            <person name="Yandava C."/>
            <person name="Young S."/>
            <person name="Zeng Q."/>
            <person name="Zucker J."/>
            <person name="Felipe M.S."/>
            <person name="Goldman G.H."/>
            <person name="Haas B.J."/>
            <person name="McEwen J.G."/>
            <person name="Nino-Vega G."/>
            <person name="Puccia R."/>
            <person name="San-Blas G."/>
            <person name="Soares C.M."/>
            <person name="Birren B.W."/>
            <person name="Cuomo C.A."/>
        </authorList>
    </citation>
    <scope>NUCLEOTIDE SEQUENCE [LARGE SCALE GENOMIC DNA]</scope>
    <source>
        <strain evidence="3">ATCC MYA-826 / Pb01</strain>
    </source>
</reference>
<evidence type="ECO:0000313" key="3">
    <source>
        <dbReference type="Proteomes" id="UP000002059"/>
    </source>
</evidence>
<organism evidence="2 3">
    <name type="scientific">Paracoccidioides lutzii (strain ATCC MYA-826 / Pb01)</name>
    <name type="common">Paracoccidioides brasiliensis</name>
    <dbReference type="NCBI Taxonomy" id="502779"/>
    <lineage>
        <taxon>Eukaryota</taxon>
        <taxon>Fungi</taxon>
        <taxon>Dikarya</taxon>
        <taxon>Ascomycota</taxon>
        <taxon>Pezizomycotina</taxon>
        <taxon>Eurotiomycetes</taxon>
        <taxon>Eurotiomycetidae</taxon>
        <taxon>Onygenales</taxon>
        <taxon>Ajellomycetaceae</taxon>
        <taxon>Paracoccidioides</taxon>
    </lineage>
</organism>
<dbReference type="Proteomes" id="UP000002059">
    <property type="component" value="Partially assembled WGS sequence"/>
</dbReference>
<evidence type="ECO:0008006" key="4">
    <source>
        <dbReference type="Google" id="ProtNLM"/>
    </source>
</evidence>
<dbReference type="AlphaFoldDB" id="C1GRR6"/>
<dbReference type="OrthoDB" id="360540at2759"/>
<dbReference type="GeneID" id="9100090"/>
<sequence length="385" mass="43775">MSFEEGGTLALTVFPHYHLTLLVGFSNDPTMNTNMCCNSHSHTHEQICAVIPEEPGRKHENAMPNVERYSHWAKAIMNQNGYDEWHVFELPKLVIEEIIEANYHWLVEDKADETRIAYIAAHFPKTMSDMPIDFVFRPGKKWFCRLDLTNPTDELEQKLPVTSLEELVWRLCTSSLAHGALLIDVERQPKLFLIPFDDMIRQSLEFRAFCPPGSPQVTAVSQRHWLTPFPNGTIENMIWLAKVVLQCANRLRNEIVEYSMQIPDRTVSHDIHTRGFVFDFLLTPGMEGRLVDINGFGAMGGTGSCLFNWIRDAHVLYGLKTYVEIRVSTAIMPADYKVNQEATTTQPKDADKDADMDADMDADKDADKNTDAVAESKEAGKNRVL</sequence>
<name>C1GRR6_PARBA</name>
<dbReference type="OMA" id="AISQYRW"/>
<dbReference type="KEGG" id="pbl:PAAG_01211"/>
<evidence type="ECO:0000256" key="1">
    <source>
        <dbReference type="SAM" id="MobiDB-lite"/>
    </source>
</evidence>
<dbReference type="HOGENOM" id="CLU_717852_0_0_1"/>
<dbReference type="eggNOG" id="ENOG502SAJJ">
    <property type="taxonomic scope" value="Eukaryota"/>
</dbReference>
<keyword evidence="3" id="KW-1185">Reference proteome</keyword>
<dbReference type="EMBL" id="KN293993">
    <property type="protein sequence ID" value="EEH38290.2"/>
    <property type="molecule type" value="Genomic_DNA"/>
</dbReference>
<proteinExistence type="predicted"/>